<keyword evidence="1" id="KW-0418">Kinase</keyword>
<dbReference type="OrthoDB" id="1132102at2"/>
<organism evidence="1 2">
    <name type="scientific">Mucilaginibacter mallensis</name>
    <dbReference type="NCBI Taxonomy" id="652787"/>
    <lineage>
        <taxon>Bacteria</taxon>
        <taxon>Pseudomonadati</taxon>
        <taxon>Bacteroidota</taxon>
        <taxon>Sphingobacteriia</taxon>
        <taxon>Sphingobacteriales</taxon>
        <taxon>Sphingobacteriaceae</taxon>
        <taxon>Mucilaginibacter</taxon>
    </lineage>
</organism>
<name>A0A1H2B3J3_MUCMA</name>
<gene>
    <name evidence="1" type="ORF">SAMN05216490_3891</name>
</gene>
<dbReference type="EMBL" id="LT629740">
    <property type="protein sequence ID" value="SDT52825.1"/>
    <property type="molecule type" value="Genomic_DNA"/>
</dbReference>
<protein>
    <submittedName>
        <fullName evidence="1">Thiamine pyrophosphokinase</fullName>
    </submittedName>
</protein>
<accession>A0A1H2B3J3</accession>
<evidence type="ECO:0000313" key="2">
    <source>
        <dbReference type="Proteomes" id="UP000199679"/>
    </source>
</evidence>
<dbReference type="AlphaFoldDB" id="A0A1H2B3J3"/>
<proteinExistence type="predicted"/>
<sequence length="189" mass="21519">MSSHHVVREKQEPALLVLGLDNFSDELLGQLLEWSPTVIVTQLTAEKVNAYGIKIDWVIANEVDESLQSDIKLMPAGNDTLAEAAMKYLVTYNYPAVNIVTDELQLKDYLFYIDKINMVIFYGDKKIYAVNSGFSKWKPAGETIELLSDPQQFHFSGLENIEGNRFKTTHDGFFSLQFEQPFLFIAEDL</sequence>
<dbReference type="RefSeq" id="WP_091376807.1">
    <property type="nucleotide sequence ID" value="NZ_LT629740.1"/>
</dbReference>
<keyword evidence="1" id="KW-0808">Transferase</keyword>
<dbReference type="Proteomes" id="UP000199679">
    <property type="component" value="Chromosome I"/>
</dbReference>
<dbReference type="STRING" id="652787.SAMN05216490_3891"/>
<keyword evidence="2" id="KW-1185">Reference proteome</keyword>
<reference evidence="1 2" key="1">
    <citation type="submission" date="2016-10" db="EMBL/GenBank/DDBJ databases">
        <authorList>
            <person name="de Groot N.N."/>
        </authorList>
    </citation>
    <scope>NUCLEOTIDE SEQUENCE [LARGE SCALE GENOMIC DNA]</scope>
    <source>
        <strain evidence="1 2">MP1X4</strain>
    </source>
</reference>
<dbReference type="GO" id="GO:0016301">
    <property type="term" value="F:kinase activity"/>
    <property type="evidence" value="ECO:0007669"/>
    <property type="project" value="UniProtKB-KW"/>
</dbReference>
<evidence type="ECO:0000313" key="1">
    <source>
        <dbReference type="EMBL" id="SDT52825.1"/>
    </source>
</evidence>